<reference evidence="2 3" key="1">
    <citation type="journal article" date="2019" name="Sci. Rep.">
        <title>Orb-weaving spider Araneus ventricosus genome elucidates the spidroin gene catalogue.</title>
        <authorList>
            <person name="Kono N."/>
            <person name="Nakamura H."/>
            <person name="Ohtoshi R."/>
            <person name="Moran D.A.P."/>
            <person name="Shinohara A."/>
            <person name="Yoshida Y."/>
            <person name="Fujiwara M."/>
            <person name="Mori M."/>
            <person name="Tomita M."/>
            <person name="Arakawa K."/>
        </authorList>
    </citation>
    <scope>NUCLEOTIDE SEQUENCE [LARGE SCALE GENOMIC DNA]</scope>
</reference>
<keyword evidence="1" id="KW-0732">Signal</keyword>
<evidence type="ECO:0008006" key="4">
    <source>
        <dbReference type="Google" id="ProtNLM"/>
    </source>
</evidence>
<accession>A0A4Y2LFA9</accession>
<dbReference type="EMBL" id="BGPR01005762">
    <property type="protein sequence ID" value="GBN13234.1"/>
    <property type="molecule type" value="Genomic_DNA"/>
</dbReference>
<organism evidence="2 3">
    <name type="scientific">Araneus ventricosus</name>
    <name type="common">Orbweaver spider</name>
    <name type="synonym">Epeira ventricosa</name>
    <dbReference type="NCBI Taxonomy" id="182803"/>
    <lineage>
        <taxon>Eukaryota</taxon>
        <taxon>Metazoa</taxon>
        <taxon>Ecdysozoa</taxon>
        <taxon>Arthropoda</taxon>
        <taxon>Chelicerata</taxon>
        <taxon>Arachnida</taxon>
        <taxon>Araneae</taxon>
        <taxon>Araneomorphae</taxon>
        <taxon>Entelegynae</taxon>
        <taxon>Araneoidea</taxon>
        <taxon>Araneidae</taxon>
        <taxon>Araneus</taxon>
    </lineage>
</organism>
<feature type="signal peptide" evidence="1">
    <location>
        <begin position="1"/>
        <end position="20"/>
    </location>
</feature>
<dbReference type="AlphaFoldDB" id="A0A4Y2LFA9"/>
<proteinExistence type="predicted"/>
<protein>
    <recommendedName>
        <fullName evidence="4">Secreted protein</fullName>
    </recommendedName>
</protein>
<evidence type="ECO:0000313" key="3">
    <source>
        <dbReference type="Proteomes" id="UP000499080"/>
    </source>
</evidence>
<comment type="caution">
    <text evidence="2">The sequence shown here is derived from an EMBL/GenBank/DDBJ whole genome shotgun (WGS) entry which is preliminary data.</text>
</comment>
<evidence type="ECO:0000256" key="1">
    <source>
        <dbReference type="SAM" id="SignalP"/>
    </source>
</evidence>
<feature type="chain" id="PRO_5021226617" description="Secreted protein" evidence="1">
    <location>
        <begin position="21"/>
        <end position="115"/>
    </location>
</feature>
<dbReference type="Proteomes" id="UP000499080">
    <property type="component" value="Unassembled WGS sequence"/>
</dbReference>
<evidence type="ECO:0000313" key="2">
    <source>
        <dbReference type="EMBL" id="GBN13234.1"/>
    </source>
</evidence>
<sequence length="115" mass="13154">MVKSWLPGLVLDILLSHVETTILGRTKTVVQKIRISTLEPSRFVAETLQLSHRGLLASGSEVSRFENRSRERSAVYVGLVHVNTLTIPAWEIHTFYLIRWSLLQYLLTIVENRAI</sequence>
<gene>
    <name evidence="2" type="ORF">AVEN_85159_1</name>
</gene>
<name>A0A4Y2LFA9_ARAVE</name>
<keyword evidence="3" id="KW-1185">Reference proteome</keyword>